<dbReference type="STRING" id="1306519.BIW12_12675"/>
<name>A0A1D9PCC8_9FLAO</name>
<dbReference type="KEGG" id="fcm:BIW12_12675"/>
<dbReference type="EMBL" id="CP017774">
    <property type="protein sequence ID" value="APA00212.1"/>
    <property type="molecule type" value="Genomic_DNA"/>
</dbReference>
<keyword evidence="2" id="KW-1185">Reference proteome</keyword>
<proteinExistence type="predicted"/>
<gene>
    <name evidence="1" type="ORF">BIW12_12675</name>
</gene>
<evidence type="ECO:0000313" key="1">
    <source>
        <dbReference type="EMBL" id="APA00212.1"/>
    </source>
</evidence>
<reference evidence="1 2" key="1">
    <citation type="submission" date="2016-10" db="EMBL/GenBank/DDBJ databases">
        <title>Complete Genome Sequence of Flavobacterium sp. PK15.</title>
        <authorList>
            <person name="Ekwe A."/>
            <person name="Kim S.B."/>
        </authorList>
    </citation>
    <scope>NUCLEOTIDE SEQUENCE [LARGE SCALE GENOMIC DNA]</scope>
    <source>
        <strain evidence="1 2">PK15</strain>
    </source>
</reference>
<evidence type="ECO:0000313" key="2">
    <source>
        <dbReference type="Proteomes" id="UP000178198"/>
    </source>
</evidence>
<dbReference type="AlphaFoldDB" id="A0A1D9PCC8"/>
<sequence>MKIDFRGIEKTNSKIKPLIDFLKNSNDYHIWEYMGLKVTIDPTVDCKNENILIRWLDIDEGFNDKKIVYSLSEFQSQFKSVVK</sequence>
<dbReference type="Proteomes" id="UP000178198">
    <property type="component" value="Chromosome"/>
</dbReference>
<accession>A0A1D9PCC8</accession>
<dbReference type="RefSeq" id="WP_071185451.1">
    <property type="nucleotide sequence ID" value="NZ_CP017774.1"/>
</dbReference>
<organism evidence="1 2">
    <name type="scientific">Flavobacterium commune</name>
    <dbReference type="NCBI Taxonomy" id="1306519"/>
    <lineage>
        <taxon>Bacteria</taxon>
        <taxon>Pseudomonadati</taxon>
        <taxon>Bacteroidota</taxon>
        <taxon>Flavobacteriia</taxon>
        <taxon>Flavobacteriales</taxon>
        <taxon>Flavobacteriaceae</taxon>
        <taxon>Flavobacterium</taxon>
    </lineage>
</organism>
<protein>
    <submittedName>
        <fullName evidence="1">Uncharacterized protein</fullName>
    </submittedName>
</protein>